<evidence type="ECO:0000313" key="1">
    <source>
        <dbReference type="EMBL" id="ANH50886.1"/>
    </source>
</evidence>
<dbReference type="RefSeq" id="YP_009322249.1">
    <property type="nucleotide sequence ID" value="NC_031918.1"/>
</dbReference>
<sequence length="160" mass="18490">METIMAIPYPSWLPLAQRASKNLTFQTPFRKDTPAVGAPIFQKLTTDIAATWSLTWIFTLAEERAFIQWVRSPNYLNKCNNWFTMMIDLGGSGLQEQTLHFTDYPVQTSIDGGVVTWTGNVIAKKLNNTMDEFDDVLVELDYRWFGWLDEVVNRDLPEYQ</sequence>
<accession>A0A173GC35</accession>
<organism evidence="1 2">
    <name type="scientific">Salmonella phage 64795_sal3</name>
    <dbReference type="NCBI Taxonomy" id="1813769"/>
    <lineage>
        <taxon>Viruses</taxon>
        <taxon>Duplodnaviria</taxon>
        <taxon>Heunggongvirae</taxon>
        <taxon>Uroviricota</taxon>
        <taxon>Caudoviricetes</taxon>
        <taxon>Saltrevirus</taxon>
        <taxon>Saltrevirus sv64795sal3</taxon>
    </lineage>
</organism>
<keyword evidence="2" id="KW-1185">Reference proteome</keyword>
<reference evidence="1 2" key="1">
    <citation type="submission" date="2016-04" db="EMBL/GenBank/DDBJ databases">
        <title>Complete Genome Sequences of three Siphoviridae Bacteriophages infecting Salmonella enterica enterica subsp. Enteridis.</title>
        <authorList>
            <person name="Paradiso R."/>
            <person name="Lombardi S."/>
            <person name="Iodice M.G."/>
            <person name="Riccardi M.G."/>
            <person name="Orsini M."/>
            <person name="Bolletti Censi S."/>
            <person name="Galiero G."/>
            <person name="Borriello G."/>
        </authorList>
    </citation>
    <scope>NUCLEOTIDE SEQUENCE [LARGE SCALE GENOMIC DNA]</scope>
</reference>
<dbReference type="GeneID" id="30310428"/>
<protein>
    <submittedName>
        <fullName evidence="1">Uncharacterized protein</fullName>
    </submittedName>
</protein>
<dbReference type="EMBL" id="KX017520">
    <property type="protein sequence ID" value="ANH50886.1"/>
    <property type="molecule type" value="Genomic_DNA"/>
</dbReference>
<name>A0A173GC35_9CAUD</name>
<evidence type="ECO:0000313" key="2">
    <source>
        <dbReference type="Proteomes" id="UP000203313"/>
    </source>
</evidence>
<dbReference type="KEGG" id="vg:30310428"/>
<proteinExistence type="predicted"/>
<dbReference type="OrthoDB" id="11535at10239"/>
<dbReference type="Proteomes" id="UP000203313">
    <property type="component" value="Segment"/>
</dbReference>